<dbReference type="PANTHER" id="PTHR31973">
    <property type="entry name" value="POLYPROTEIN, PUTATIVE-RELATED"/>
    <property type="match status" value="1"/>
</dbReference>
<feature type="compositionally biased region" description="Polar residues" evidence="2">
    <location>
        <begin position="824"/>
        <end position="852"/>
    </location>
</feature>
<evidence type="ECO:0000259" key="3">
    <source>
        <dbReference type="PROSITE" id="PS50158"/>
    </source>
</evidence>
<dbReference type="Pfam" id="PF26130">
    <property type="entry name" value="PB1-like"/>
    <property type="match status" value="1"/>
</dbReference>
<feature type="domain" description="CCHC-type" evidence="3">
    <location>
        <begin position="777"/>
        <end position="793"/>
    </location>
</feature>
<gene>
    <name evidence="4" type="ORF">FSB_LOCUS53511</name>
</gene>
<protein>
    <recommendedName>
        <fullName evidence="3">CCHC-type domain-containing protein</fullName>
    </recommendedName>
</protein>
<organism evidence="4">
    <name type="scientific">Fagus sylvatica</name>
    <name type="common">Beechnut</name>
    <dbReference type="NCBI Taxonomy" id="28930"/>
    <lineage>
        <taxon>Eukaryota</taxon>
        <taxon>Viridiplantae</taxon>
        <taxon>Streptophyta</taxon>
        <taxon>Embryophyta</taxon>
        <taxon>Tracheophyta</taxon>
        <taxon>Spermatophyta</taxon>
        <taxon>Magnoliopsida</taxon>
        <taxon>eudicotyledons</taxon>
        <taxon>Gunneridae</taxon>
        <taxon>Pentapetalae</taxon>
        <taxon>rosids</taxon>
        <taxon>fabids</taxon>
        <taxon>Fagales</taxon>
        <taxon>Fagaceae</taxon>
        <taxon>Fagus</taxon>
    </lineage>
</organism>
<dbReference type="PROSITE" id="PS50158">
    <property type="entry name" value="ZF_CCHC"/>
    <property type="match status" value="1"/>
</dbReference>
<feature type="region of interest" description="Disordered" evidence="2">
    <location>
        <begin position="240"/>
        <end position="267"/>
    </location>
</feature>
<dbReference type="InterPro" id="IPR001878">
    <property type="entry name" value="Znf_CCHC"/>
</dbReference>
<evidence type="ECO:0000256" key="2">
    <source>
        <dbReference type="SAM" id="MobiDB-lite"/>
    </source>
</evidence>
<feature type="compositionally biased region" description="Polar residues" evidence="2">
    <location>
        <begin position="866"/>
        <end position="890"/>
    </location>
</feature>
<dbReference type="PANTHER" id="PTHR31973:SF187">
    <property type="entry name" value="MUTATOR TRANSPOSASE MUDRA PROTEIN"/>
    <property type="match status" value="1"/>
</dbReference>
<keyword evidence="1" id="KW-0479">Metal-binding</keyword>
<dbReference type="InterPro" id="IPR004332">
    <property type="entry name" value="Transposase_MuDR"/>
</dbReference>
<feature type="region of interest" description="Disordered" evidence="2">
    <location>
        <begin position="866"/>
        <end position="894"/>
    </location>
</feature>
<feature type="compositionally biased region" description="Basic and acidic residues" evidence="2">
    <location>
        <begin position="142"/>
        <end position="160"/>
    </location>
</feature>
<keyword evidence="1" id="KW-0862">Zinc</keyword>
<dbReference type="InterPro" id="IPR018289">
    <property type="entry name" value="MULE_transposase_dom"/>
</dbReference>
<dbReference type="Pfam" id="PF03108">
    <property type="entry name" value="DBD_Tnp_Mut"/>
    <property type="match status" value="1"/>
</dbReference>
<reference evidence="4" key="1">
    <citation type="submission" date="2018-02" db="EMBL/GenBank/DDBJ databases">
        <authorList>
            <person name="Cohen D.B."/>
            <person name="Kent A.D."/>
        </authorList>
    </citation>
    <scope>NUCLEOTIDE SEQUENCE</scope>
</reference>
<evidence type="ECO:0000313" key="4">
    <source>
        <dbReference type="EMBL" id="SPD25629.1"/>
    </source>
</evidence>
<feature type="compositionally biased region" description="Polar residues" evidence="2">
    <location>
        <begin position="793"/>
        <end position="808"/>
    </location>
</feature>
<accession>A0A2N9INE0</accession>
<feature type="region of interest" description="Disordered" evidence="2">
    <location>
        <begin position="117"/>
        <end position="160"/>
    </location>
</feature>
<keyword evidence="1" id="KW-0863">Zinc-finger</keyword>
<feature type="region of interest" description="Disordered" evidence="2">
    <location>
        <begin position="734"/>
        <end position="852"/>
    </location>
</feature>
<feature type="compositionally biased region" description="Basic residues" evidence="2">
    <location>
        <begin position="812"/>
        <end position="823"/>
    </location>
</feature>
<feature type="compositionally biased region" description="Low complexity" evidence="2">
    <location>
        <begin position="242"/>
        <end position="257"/>
    </location>
</feature>
<dbReference type="GO" id="GO:0008270">
    <property type="term" value="F:zinc ion binding"/>
    <property type="evidence" value="ECO:0007669"/>
    <property type="project" value="UniProtKB-KW"/>
</dbReference>
<feature type="compositionally biased region" description="Basic residues" evidence="2">
    <location>
        <begin position="770"/>
        <end position="790"/>
    </location>
</feature>
<name>A0A2N9INE0_FAGSY</name>
<evidence type="ECO:0000256" key="1">
    <source>
        <dbReference type="PROSITE-ProRule" id="PRU00047"/>
    </source>
</evidence>
<dbReference type="GO" id="GO:0003676">
    <property type="term" value="F:nucleic acid binding"/>
    <property type="evidence" value="ECO:0007669"/>
    <property type="project" value="InterPro"/>
</dbReference>
<dbReference type="Pfam" id="PF10551">
    <property type="entry name" value="MULE"/>
    <property type="match status" value="1"/>
</dbReference>
<dbReference type="AlphaFoldDB" id="A0A2N9INE0"/>
<sequence length="932" mass="106084">MDEDFVFTIVLHYWGKIKTNPFTYEGGQVKRVENIKSDEMSFIEILNIGKEFGYDETDIWMYRVPTVPFAGGLRYLDTDIEVLNMVKFAKVYNEVEVYVVFLNEGVALCDIMEADNNEGDGGNKDNGGIKVDGGNEEDASEEAAKASSEEDSAHRVHFGDSESDVNDMFEEYISSDVVASEVSKEVVEDHVRLSNCKQYKRNACKRVKIKVGRKGYSGGIDAVRVGSDLVARSGVGAENDAAETSWESETSAVVSSSSDDESRPRYPQYQEPKAFTELKFELGMQFATKQDVTDAVRHYSVFKGVQLRFKKNDKIRVRVKCVYGCPFELFFGKMANEDTWQLKLMKDEHNCGTQLKNKHASYKWLGKHLVEDVKNDPKVKTISIKRQVAAKFNLGDYSEELIRSNPGSNSIIHTERPQPHLQPRFGRFYICLDACKRGFLAGCRPFIGLDGCHLKGQYTGQLLTAIGKDANNGVYPIAYAVAEAELKESWEWFLEMLFKDIGDLSYESWTFMSDQQKGLVPTFEKLMPVDHRFCVRHLYNNFSKEFKGKLLKDRMWQWAAARATNMAEFEIEMEKIKDINVKAWKWLDGHPKEHWSRASFSAYSKCDALTNNGCESFNAQILEFRDKPIITMMEEIRLLLMDRYVKMKSMIGRYKGRICPRIHKKLEIEKSNSRTWTPRWSGDDDLSVYEVSMYPRSAGKNIEDFVHSCYNMTSFALAYEPCVLPINGPDLWPQSNRDTILPPPYRKQPGRPKKRRRREHDEPRNTYRVPRIHAPGKCRKCGQVGHNKRSCKNDPTNETAPPSQTAAGPSSLRRKIMFRRRQPSHTIETATPSDDIVQSQPAPTSQTEPPSDIVVQSQPVPTIQTEPPSDIVVQSQPAPTIQTSAPSRNKSMVRPTEALRRCPIFKASNRVSMETMAAASEASKRITEIVYG</sequence>
<dbReference type="EMBL" id="OIVN01006126">
    <property type="protein sequence ID" value="SPD25629.1"/>
    <property type="molecule type" value="Genomic_DNA"/>
</dbReference>
<feature type="compositionally biased region" description="Basic residues" evidence="2">
    <location>
        <begin position="748"/>
        <end position="758"/>
    </location>
</feature>
<proteinExistence type="predicted"/>
<dbReference type="InterPro" id="IPR058594">
    <property type="entry name" value="PB1-like_dom_pln"/>
</dbReference>